<dbReference type="GO" id="GO:0016538">
    <property type="term" value="F:cyclin-dependent protein serine/threonine kinase regulator activity"/>
    <property type="evidence" value="ECO:0000318"/>
    <property type="project" value="GO_Central"/>
</dbReference>
<dbReference type="PANTHER" id="PTHR10177">
    <property type="entry name" value="CYCLINS"/>
    <property type="match status" value="1"/>
</dbReference>
<protein>
    <submittedName>
        <fullName evidence="10">Cyclin-D3-1</fullName>
    </submittedName>
</protein>
<dbReference type="GO" id="GO:0005737">
    <property type="term" value="C:cytoplasm"/>
    <property type="evidence" value="ECO:0000318"/>
    <property type="project" value="GO_Central"/>
</dbReference>
<evidence type="ECO:0000256" key="1">
    <source>
        <dbReference type="ARBA" id="ARBA00009065"/>
    </source>
</evidence>
<comment type="similarity">
    <text evidence="1">Belongs to the cyclin family. Cyclin D subfamily.</text>
</comment>
<dbReference type="InterPro" id="IPR004367">
    <property type="entry name" value="Cyclin_C-dom"/>
</dbReference>
<dbReference type="GO" id="GO:0000082">
    <property type="term" value="P:G1/S transition of mitotic cell cycle"/>
    <property type="evidence" value="ECO:0000318"/>
    <property type="project" value="GO_Central"/>
</dbReference>
<evidence type="ECO:0000256" key="6">
    <source>
        <dbReference type="SAM" id="MobiDB-lite"/>
    </source>
</evidence>
<dbReference type="SUPFAM" id="SSF47954">
    <property type="entry name" value="Cyclin-like"/>
    <property type="match status" value="2"/>
</dbReference>
<keyword evidence="4" id="KW-0131">Cell cycle</keyword>
<dbReference type="Pfam" id="PF00134">
    <property type="entry name" value="Cyclin_N"/>
    <property type="match status" value="1"/>
</dbReference>
<dbReference type="GeneID" id="110780569"/>
<proteinExistence type="inferred from homology"/>
<name>A0A9R0JMX1_SPIOL</name>
<gene>
    <name evidence="10" type="primary">LOC110780569</name>
</gene>
<dbReference type="SMART" id="SM00385">
    <property type="entry name" value="CYCLIN"/>
    <property type="match status" value="1"/>
</dbReference>
<dbReference type="RefSeq" id="XP_021840626.1">
    <property type="nucleotide sequence ID" value="XM_021984934.2"/>
</dbReference>
<dbReference type="SMART" id="SM01332">
    <property type="entry name" value="Cyclin_C"/>
    <property type="match status" value="1"/>
</dbReference>
<feature type="domain" description="Cyclin-like" evidence="7">
    <location>
        <begin position="98"/>
        <end position="186"/>
    </location>
</feature>
<evidence type="ECO:0000256" key="4">
    <source>
        <dbReference type="ARBA" id="ARBA00023306"/>
    </source>
</evidence>
<organism evidence="9 10">
    <name type="scientific">Spinacia oleracea</name>
    <name type="common">Spinach</name>
    <dbReference type="NCBI Taxonomy" id="3562"/>
    <lineage>
        <taxon>Eukaryota</taxon>
        <taxon>Viridiplantae</taxon>
        <taxon>Streptophyta</taxon>
        <taxon>Embryophyta</taxon>
        <taxon>Tracheophyta</taxon>
        <taxon>Spermatophyta</taxon>
        <taxon>Magnoliopsida</taxon>
        <taxon>eudicotyledons</taxon>
        <taxon>Gunneridae</taxon>
        <taxon>Pentapetalae</taxon>
        <taxon>Caryophyllales</taxon>
        <taxon>Chenopodiaceae</taxon>
        <taxon>Chenopodioideae</taxon>
        <taxon>Anserineae</taxon>
        <taxon>Spinacia</taxon>
    </lineage>
</organism>
<dbReference type="CDD" id="cd20543">
    <property type="entry name" value="CYCLIN_AtCycD-like_rpt1"/>
    <property type="match status" value="1"/>
</dbReference>
<keyword evidence="3 5" id="KW-0195">Cyclin</keyword>
<dbReference type="KEGG" id="soe:110780569"/>
<dbReference type="FunFam" id="1.10.472.10:FF:000060">
    <property type="entry name" value="D6-type cyclin"/>
    <property type="match status" value="1"/>
</dbReference>
<dbReference type="CDD" id="cd20544">
    <property type="entry name" value="CYCLIN_AtCycD-like_rpt2"/>
    <property type="match status" value="1"/>
</dbReference>
<dbReference type="GO" id="GO:0000307">
    <property type="term" value="C:cyclin-dependent protein kinase holoenzyme complex"/>
    <property type="evidence" value="ECO:0000318"/>
    <property type="project" value="GO_Central"/>
</dbReference>
<dbReference type="InterPro" id="IPR039361">
    <property type="entry name" value="Cyclin"/>
</dbReference>
<feature type="region of interest" description="Disordered" evidence="6">
    <location>
        <begin position="314"/>
        <end position="340"/>
    </location>
</feature>
<reference evidence="10" key="2">
    <citation type="submission" date="2025-08" db="UniProtKB">
        <authorList>
            <consortium name="RefSeq"/>
        </authorList>
    </citation>
    <scope>IDENTIFICATION</scope>
    <source>
        <tissue evidence="10">Leaf</tissue>
    </source>
</reference>
<keyword evidence="2" id="KW-0132">Cell division</keyword>
<feature type="domain" description="Cyclin C-terminal" evidence="8">
    <location>
        <begin position="195"/>
        <end position="317"/>
    </location>
</feature>
<dbReference type="Pfam" id="PF02984">
    <property type="entry name" value="Cyclin_C"/>
    <property type="match status" value="1"/>
</dbReference>
<dbReference type="OrthoDB" id="5590282at2759"/>
<dbReference type="InterPro" id="IPR006671">
    <property type="entry name" value="Cyclin_N"/>
</dbReference>
<reference evidence="9" key="1">
    <citation type="journal article" date="2021" name="Nat. Commun.">
        <title>Genomic analyses provide insights into spinach domestication and the genetic basis of agronomic traits.</title>
        <authorList>
            <person name="Cai X."/>
            <person name="Sun X."/>
            <person name="Xu C."/>
            <person name="Sun H."/>
            <person name="Wang X."/>
            <person name="Ge C."/>
            <person name="Zhang Z."/>
            <person name="Wang Q."/>
            <person name="Fei Z."/>
            <person name="Jiao C."/>
            <person name="Wang Q."/>
        </authorList>
    </citation>
    <scope>NUCLEOTIDE SEQUENCE [LARGE SCALE GENOMIC DNA]</scope>
    <source>
        <strain evidence="9">cv. Varoflay</strain>
    </source>
</reference>
<dbReference type="Gene3D" id="1.10.472.10">
    <property type="entry name" value="Cyclin-like"/>
    <property type="match status" value="2"/>
</dbReference>
<evidence type="ECO:0000256" key="5">
    <source>
        <dbReference type="RuleBase" id="RU000383"/>
    </source>
</evidence>
<evidence type="ECO:0000259" key="8">
    <source>
        <dbReference type="SMART" id="SM01332"/>
    </source>
</evidence>
<evidence type="ECO:0000259" key="7">
    <source>
        <dbReference type="SMART" id="SM00385"/>
    </source>
</evidence>
<dbReference type="Proteomes" id="UP000813463">
    <property type="component" value="Chromosome 3"/>
</dbReference>
<evidence type="ECO:0000256" key="3">
    <source>
        <dbReference type="ARBA" id="ARBA00023127"/>
    </source>
</evidence>
<accession>A0A9R0JMX1</accession>
<dbReference type="InterPro" id="IPR036915">
    <property type="entry name" value="Cyclin-like_sf"/>
</dbReference>
<dbReference type="InterPro" id="IPR013763">
    <property type="entry name" value="Cyclin-like_dom"/>
</dbReference>
<dbReference type="AlphaFoldDB" id="A0A9R0JMX1"/>
<sequence>MNTLETEQQQNQNSLFDFLDCEEKCWDFNHELDYDHDTNDGSSCLCDSSSSSSLNFCEDDEEQLNALFSKEEKTQFNVGDLGVDNNEFLMEARREGLEWMIRVNSHHNFSLITLLLGVNYFDRFMLSFGFQREFIPWMNHLAAVACLSLASKVEETHVPSLLDFQVEHKLIFEAKVIQKMELLVLSTLDWKMNAVTPLSYFGHLVKKFNLKTHFHWKILTRCETLILSSILDPRFLCYVPSVLAAATMVQTLKEVGLWTTLEHQNDIMVTSKLDKIKVEECYNFIQELSSNEKTHKRNYCNISSDDNVGNVLVSSESTNKDTSPEPLPKKCRTVGPPCFG</sequence>
<evidence type="ECO:0000313" key="10">
    <source>
        <dbReference type="RefSeq" id="XP_021840626.1"/>
    </source>
</evidence>
<dbReference type="GO" id="GO:0051301">
    <property type="term" value="P:cell division"/>
    <property type="evidence" value="ECO:0007669"/>
    <property type="project" value="UniProtKB-KW"/>
</dbReference>
<evidence type="ECO:0000313" key="9">
    <source>
        <dbReference type="Proteomes" id="UP000813463"/>
    </source>
</evidence>
<evidence type="ECO:0000256" key="2">
    <source>
        <dbReference type="ARBA" id="ARBA00022618"/>
    </source>
</evidence>
<keyword evidence="9" id="KW-1185">Reference proteome</keyword>
<dbReference type="GO" id="GO:0005634">
    <property type="term" value="C:nucleus"/>
    <property type="evidence" value="ECO:0000318"/>
    <property type="project" value="GO_Central"/>
</dbReference>